<dbReference type="GO" id="GO:0008270">
    <property type="term" value="F:zinc ion binding"/>
    <property type="evidence" value="ECO:0007669"/>
    <property type="project" value="InterPro"/>
</dbReference>
<evidence type="ECO:0000313" key="3">
    <source>
        <dbReference type="EMBL" id="PWN02393.1"/>
    </source>
</evidence>
<dbReference type="EMBL" id="QGDD01000006">
    <property type="protein sequence ID" value="PWN02393.1"/>
    <property type="molecule type" value="Genomic_DNA"/>
</dbReference>
<protein>
    <recommendedName>
        <fullName evidence="2">HNH nuclease domain-containing protein</fullName>
    </recommendedName>
</protein>
<gene>
    <name evidence="3" type="ORF">DJ010_14950</name>
</gene>
<dbReference type="RefSeq" id="WP_146207364.1">
    <property type="nucleotide sequence ID" value="NZ_QGDD01000006.1"/>
</dbReference>
<feature type="non-terminal residue" evidence="3">
    <location>
        <position position="1"/>
    </location>
</feature>
<comment type="caution">
    <text evidence="3">The sequence shown here is derived from an EMBL/GenBank/DDBJ whole genome shotgun (WGS) entry which is preliminary data.</text>
</comment>
<dbReference type="InterPro" id="IPR003870">
    <property type="entry name" value="DUF222"/>
</dbReference>
<keyword evidence="4" id="KW-1185">Reference proteome</keyword>
<dbReference type="Gene3D" id="1.10.30.50">
    <property type="match status" value="1"/>
</dbReference>
<evidence type="ECO:0000313" key="4">
    <source>
        <dbReference type="Proteomes" id="UP000245507"/>
    </source>
</evidence>
<evidence type="ECO:0000256" key="1">
    <source>
        <dbReference type="ARBA" id="ARBA00023450"/>
    </source>
</evidence>
<organism evidence="3 4">
    <name type="scientific">Nocardioides silvaticus</name>
    <dbReference type="NCBI Taxonomy" id="2201891"/>
    <lineage>
        <taxon>Bacteria</taxon>
        <taxon>Bacillati</taxon>
        <taxon>Actinomycetota</taxon>
        <taxon>Actinomycetes</taxon>
        <taxon>Propionibacteriales</taxon>
        <taxon>Nocardioidaceae</taxon>
        <taxon>Nocardioides</taxon>
    </lineage>
</organism>
<dbReference type="InterPro" id="IPR003615">
    <property type="entry name" value="HNH_nuc"/>
</dbReference>
<accession>A0A316TD98</accession>
<dbReference type="Pfam" id="PF01844">
    <property type="entry name" value="HNH"/>
    <property type="match status" value="1"/>
</dbReference>
<reference evidence="3 4" key="1">
    <citation type="submission" date="2018-05" db="EMBL/GenBank/DDBJ databases">
        <title>Nocardioides silvaticus genome.</title>
        <authorList>
            <person name="Li C."/>
            <person name="Wang G."/>
        </authorList>
    </citation>
    <scope>NUCLEOTIDE SEQUENCE [LARGE SCALE GENOMIC DNA]</scope>
    <source>
        <strain evidence="3 4">CCTCC AB 2018079</strain>
    </source>
</reference>
<dbReference type="Proteomes" id="UP000245507">
    <property type="component" value="Unassembled WGS sequence"/>
</dbReference>
<name>A0A316TD98_9ACTN</name>
<dbReference type="GO" id="GO:0003676">
    <property type="term" value="F:nucleic acid binding"/>
    <property type="evidence" value="ECO:0007669"/>
    <property type="project" value="InterPro"/>
</dbReference>
<dbReference type="AlphaFoldDB" id="A0A316TD98"/>
<evidence type="ECO:0000259" key="2">
    <source>
        <dbReference type="SMART" id="SM00507"/>
    </source>
</evidence>
<sequence length="320" mass="35017">YDATDLDHAFPTVVRELDPDGTLLAADLDKDRAERGAHHARFLSFTPDTLGGVRIKGYATIEETELVKSVLMPLSAPVVTEPGACGGGPRRPGQGFELDENGHLLGKRCPDPECAHTGADPREHGTRMWDALFEACRRLQHSDKVPHAHSTTARITVTIGLDKLIAQTDGHLADGGILPTGDRLSAAAVRRLACDAEIIPAILGAEGQVLDVGRTQRLVTTGIWNALVLRDHHCAFPGCTRLPLACDAHHITHWADGGTTSLDNLILLCRKHHTLTHRTPWQVRINPHTRRPEWTPPPPVDLRGRFSHYIPPRPRPPLVA</sequence>
<dbReference type="InterPro" id="IPR002711">
    <property type="entry name" value="HNH"/>
</dbReference>
<comment type="similarity">
    <text evidence="1">Belongs to the Rv1128c/1148c/1588c/1702c/1945/3466 family.</text>
</comment>
<dbReference type="GO" id="GO:0004519">
    <property type="term" value="F:endonuclease activity"/>
    <property type="evidence" value="ECO:0007669"/>
    <property type="project" value="InterPro"/>
</dbReference>
<feature type="domain" description="HNH nuclease" evidence="2">
    <location>
        <begin position="222"/>
        <end position="274"/>
    </location>
</feature>
<proteinExistence type="inferred from homology"/>
<dbReference type="SMART" id="SM00507">
    <property type="entry name" value="HNHc"/>
    <property type="match status" value="1"/>
</dbReference>
<dbReference type="Pfam" id="PF02720">
    <property type="entry name" value="DUF222"/>
    <property type="match status" value="1"/>
</dbReference>
<dbReference type="OrthoDB" id="3634417at2"/>
<dbReference type="CDD" id="cd00085">
    <property type="entry name" value="HNHc"/>
    <property type="match status" value="1"/>
</dbReference>